<comment type="caution">
    <text evidence="4">The sequence shown here is derived from an EMBL/GenBank/DDBJ whole genome shotgun (WGS) entry which is preliminary data.</text>
</comment>
<feature type="domain" description="Helix-hairpin-helix DNA-binding motif class 1" evidence="3">
    <location>
        <begin position="263"/>
        <end position="282"/>
    </location>
</feature>
<evidence type="ECO:0000256" key="1">
    <source>
        <dbReference type="SAM" id="MobiDB-lite"/>
    </source>
</evidence>
<feature type="region of interest" description="Disordered" evidence="1">
    <location>
        <begin position="195"/>
        <end position="225"/>
    </location>
</feature>
<evidence type="ECO:0000256" key="2">
    <source>
        <dbReference type="SAM" id="Phobius"/>
    </source>
</evidence>
<dbReference type="PANTHER" id="PTHR21180:SF32">
    <property type="entry name" value="ENDONUCLEASE_EXONUCLEASE_PHOSPHATASE FAMILY DOMAIN-CONTAINING PROTEIN 1"/>
    <property type="match status" value="1"/>
</dbReference>
<organism evidence="4 5">
    <name type="scientific">Micrococcus luteus</name>
    <name type="common">Micrococcus lysodeikticus</name>
    <dbReference type="NCBI Taxonomy" id="1270"/>
    <lineage>
        <taxon>Bacteria</taxon>
        <taxon>Bacillati</taxon>
        <taxon>Actinomycetota</taxon>
        <taxon>Actinomycetes</taxon>
        <taxon>Micrococcales</taxon>
        <taxon>Micrococcaceae</taxon>
        <taxon>Micrococcus</taxon>
    </lineage>
</organism>
<keyword evidence="2" id="KW-1133">Transmembrane helix</keyword>
<dbReference type="AlphaFoldDB" id="A0ABD7M6G5"/>
<feature type="compositionally biased region" description="Gly residues" evidence="1">
    <location>
        <begin position="208"/>
        <end position="220"/>
    </location>
</feature>
<gene>
    <name evidence="4" type="ORF">SAMN04487849_10429</name>
</gene>
<feature type="transmembrane region" description="Helical" evidence="2">
    <location>
        <begin position="52"/>
        <end position="72"/>
    </location>
</feature>
<sequence length="285" mass="28468">MSPSHRLCDDPPAFAPDPAPSAVPDVDTAGPHAASRWERTPPRGPVLRWRPALLAVTVLLVAAAAWWAVAWLTTPAPPSAIPAAAAGAGIPQTDAPSTAPSAAGTDARTPEAGPSGETSGPAGSTPLRVHVVGEVARPGVVSLAPGSRVADAVRAAGGTTRHARAERINLAAPLDDGQQVLVPSAHTPQDALDRVAGAAQAQPTPTTGGAGAGGEPGGAESGDTVDLNTADATELQTLPGVGPATAEKIIAHRETVGPFTGLQDLDAVPGIGPATLDRLRDHVSW</sequence>
<dbReference type="NCBIfam" id="TIGR00426">
    <property type="entry name" value="competence protein ComEA helix-hairpin-helix repeat region"/>
    <property type="match status" value="1"/>
</dbReference>
<keyword evidence="2" id="KW-0472">Membrane</keyword>
<protein>
    <submittedName>
        <fullName evidence="4">Competence protein ComEA</fullName>
    </submittedName>
</protein>
<evidence type="ECO:0000259" key="3">
    <source>
        <dbReference type="SMART" id="SM00278"/>
    </source>
</evidence>
<dbReference type="InterPro" id="IPR004509">
    <property type="entry name" value="Competence_ComEA_HhH"/>
</dbReference>
<accession>A0ABD7M6G5</accession>
<dbReference type="EMBL" id="FRCE01000004">
    <property type="protein sequence ID" value="SHL50011.1"/>
    <property type="molecule type" value="Genomic_DNA"/>
</dbReference>
<dbReference type="InterPro" id="IPR051675">
    <property type="entry name" value="Endo/Exo/Phosphatase_dom_1"/>
</dbReference>
<dbReference type="PANTHER" id="PTHR21180">
    <property type="entry name" value="ENDONUCLEASE/EXONUCLEASE/PHOSPHATASE FAMILY DOMAIN-CONTAINING PROTEIN 1"/>
    <property type="match status" value="1"/>
</dbReference>
<dbReference type="Gene3D" id="3.10.560.10">
    <property type="entry name" value="Outer membrane lipoprotein wza domain like"/>
    <property type="match status" value="1"/>
</dbReference>
<feature type="region of interest" description="Disordered" evidence="1">
    <location>
        <begin position="87"/>
        <end position="126"/>
    </location>
</feature>
<dbReference type="SUPFAM" id="SSF47781">
    <property type="entry name" value="RuvA domain 2-like"/>
    <property type="match status" value="1"/>
</dbReference>
<dbReference type="Pfam" id="PF10531">
    <property type="entry name" value="SLBB"/>
    <property type="match status" value="1"/>
</dbReference>
<dbReference type="RefSeq" id="WP_081374388.1">
    <property type="nucleotide sequence ID" value="NZ_CP072656.1"/>
</dbReference>
<dbReference type="InterPro" id="IPR003583">
    <property type="entry name" value="Hlx-hairpin-Hlx_DNA-bd_motif"/>
</dbReference>
<feature type="region of interest" description="Disordered" evidence="1">
    <location>
        <begin position="1"/>
        <end position="45"/>
    </location>
</feature>
<dbReference type="Gene3D" id="1.10.150.320">
    <property type="entry name" value="Photosystem II 12 kDa extrinsic protein"/>
    <property type="match status" value="1"/>
</dbReference>
<dbReference type="Pfam" id="PF12836">
    <property type="entry name" value="HHH_3"/>
    <property type="match status" value="1"/>
</dbReference>
<evidence type="ECO:0000313" key="5">
    <source>
        <dbReference type="Proteomes" id="UP000184253"/>
    </source>
</evidence>
<keyword evidence="2" id="KW-0812">Transmembrane</keyword>
<feature type="domain" description="Helix-hairpin-helix DNA-binding motif class 1" evidence="3">
    <location>
        <begin position="233"/>
        <end position="252"/>
    </location>
</feature>
<proteinExistence type="predicted"/>
<feature type="compositionally biased region" description="Low complexity" evidence="1">
    <location>
        <begin position="196"/>
        <end position="207"/>
    </location>
</feature>
<dbReference type="SMART" id="SM00278">
    <property type="entry name" value="HhH1"/>
    <property type="match status" value="2"/>
</dbReference>
<evidence type="ECO:0000313" key="4">
    <source>
        <dbReference type="EMBL" id="SHL50011.1"/>
    </source>
</evidence>
<dbReference type="InterPro" id="IPR019554">
    <property type="entry name" value="Soluble_ligand-bd"/>
</dbReference>
<dbReference type="Proteomes" id="UP000184253">
    <property type="component" value="Unassembled WGS sequence"/>
</dbReference>
<name>A0ABD7M6G5_MICLU</name>
<dbReference type="InterPro" id="IPR010994">
    <property type="entry name" value="RuvA_2-like"/>
</dbReference>
<reference evidence="4 5" key="1">
    <citation type="submission" date="2016-11" db="EMBL/GenBank/DDBJ databases">
        <authorList>
            <person name="Varghese N."/>
            <person name="Submissions S."/>
        </authorList>
    </citation>
    <scope>NUCLEOTIDE SEQUENCE [LARGE SCALE GENOMIC DNA]</scope>
    <source>
        <strain evidence="4 5">VTM4R57</strain>
    </source>
</reference>